<feature type="transmembrane region" description="Helical" evidence="5">
    <location>
        <begin position="136"/>
        <end position="157"/>
    </location>
</feature>
<dbReference type="PANTHER" id="PTHR31589">
    <property type="entry name" value="PROTEIN, PUTATIVE (DUF239)-RELATED-RELATED"/>
    <property type="match status" value="1"/>
</dbReference>
<dbReference type="InterPro" id="IPR002293">
    <property type="entry name" value="AA/rel_permease1"/>
</dbReference>
<evidence type="ECO:0000313" key="7">
    <source>
        <dbReference type="EMBL" id="KAF3576440.1"/>
    </source>
</evidence>
<proteinExistence type="predicted"/>
<evidence type="ECO:0000256" key="5">
    <source>
        <dbReference type="SAM" id="Phobius"/>
    </source>
</evidence>
<feature type="domain" description="Neprosin PEP catalytic" evidence="6">
    <location>
        <begin position="111"/>
        <end position="344"/>
    </location>
</feature>
<dbReference type="Proteomes" id="UP000266723">
    <property type="component" value="Unassembled WGS sequence"/>
</dbReference>
<comment type="caution">
    <text evidence="7">The sequence shown here is derived from an EMBL/GenBank/DDBJ whole genome shotgun (WGS) entry which is preliminary data.</text>
</comment>
<feature type="transmembrane region" description="Helical" evidence="5">
    <location>
        <begin position="102"/>
        <end position="124"/>
    </location>
</feature>
<dbReference type="PROSITE" id="PS52045">
    <property type="entry name" value="NEPROSIN_PEP_CD"/>
    <property type="match status" value="1"/>
</dbReference>
<dbReference type="EMBL" id="QGKV02000649">
    <property type="protein sequence ID" value="KAF3576440.1"/>
    <property type="molecule type" value="Genomic_DNA"/>
</dbReference>
<dbReference type="InterPro" id="IPR053168">
    <property type="entry name" value="Glutamic_endopeptidase"/>
</dbReference>
<protein>
    <recommendedName>
        <fullName evidence="6">Neprosin PEP catalytic domain-containing protein</fullName>
    </recommendedName>
</protein>
<keyword evidence="3 5" id="KW-1133">Transmembrane helix</keyword>
<sequence>MLLNQTIVFLILGLAIPLVVETFLEKSKLANLHEQEIELRLKQVNRPATKPIHLKAFTALAFVALRADGEREFLFFRHPSADMLLTEAELDKNLIQKLAKKLTAVDLVAIGVGTTIGAGVYIIVETVARQHTGPALAVSFFIAGVAAALSACCYAELASCCPSAGSAYHYAYIFSEKGRWTPKDRVLNTDCPGFVQTSNRITVGGTFKSVSKYDGVQIAVLAGYYWCLQVDKEVVGYWPAKLFSSLGKVATNVEWGGEIVNEKTGGKHTSTDMGSGHFANEGYRKASYFRNLMTVDKTNTLIEPQRIYPTTINNNCYSIKTGRNGTTWGFNFFYGGPGLNAKCL</sequence>
<dbReference type="Pfam" id="PF13520">
    <property type="entry name" value="AA_permease_2"/>
    <property type="match status" value="1"/>
</dbReference>
<keyword evidence="2 5" id="KW-0812">Transmembrane</keyword>
<evidence type="ECO:0000256" key="4">
    <source>
        <dbReference type="ARBA" id="ARBA00023136"/>
    </source>
</evidence>
<dbReference type="PANTHER" id="PTHR31589:SF128">
    <property type="entry name" value="NEPROSIN DOMAIN-CONTAINING PROTEIN"/>
    <property type="match status" value="1"/>
</dbReference>
<dbReference type="Pfam" id="PF03080">
    <property type="entry name" value="Neprosin"/>
    <property type="match status" value="1"/>
</dbReference>
<keyword evidence="4 5" id="KW-0472">Membrane</keyword>
<evidence type="ECO:0000313" key="8">
    <source>
        <dbReference type="Proteomes" id="UP000266723"/>
    </source>
</evidence>
<evidence type="ECO:0000256" key="2">
    <source>
        <dbReference type="ARBA" id="ARBA00022692"/>
    </source>
</evidence>
<name>A0ABQ7DGN0_BRACR</name>
<keyword evidence="8" id="KW-1185">Reference proteome</keyword>
<dbReference type="Gene3D" id="1.20.1740.10">
    <property type="entry name" value="Amino acid/polyamine transporter I"/>
    <property type="match status" value="1"/>
</dbReference>
<feature type="transmembrane region" description="Helical" evidence="5">
    <location>
        <begin position="6"/>
        <end position="24"/>
    </location>
</feature>
<reference evidence="7 8" key="1">
    <citation type="journal article" date="2020" name="BMC Genomics">
        <title>Intraspecific diversification of the crop wild relative Brassica cretica Lam. using demographic model selection.</title>
        <authorList>
            <person name="Kioukis A."/>
            <person name="Michalopoulou V.A."/>
            <person name="Briers L."/>
            <person name="Pirintsos S."/>
            <person name="Studholme D.J."/>
            <person name="Pavlidis P."/>
            <person name="Sarris P.F."/>
        </authorList>
    </citation>
    <scope>NUCLEOTIDE SEQUENCE [LARGE SCALE GENOMIC DNA]</scope>
    <source>
        <strain evidence="8">cv. PFS-1207/04</strain>
    </source>
</reference>
<evidence type="ECO:0000259" key="6">
    <source>
        <dbReference type="PROSITE" id="PS52045"/>
    </source>
</evidence>
<organism evidence="7 8">
    <name type="scientific">Brassica cretica</name>
    <name type="common">Mustard</name>
    <dbReference type="NCBI Taxonomy" id="69181"/>
    <lineage>
        <taxon>Eukaryota</taxon>
        <taxon>Viridiplantae</taxon>
        <taxon>Streptophyta</taxon>
        <taxon>Embryophyta</taxon>
        <taxon>Tracheophyta</taxon>
        <taxon>Spermatophyta</taxon>
        <taxon>Magnoliopsida</taxon>
        <taxon>eudicotyledons</taxon>
        <taxon>Gunneridae</taxon>
        <taxon>Pentapetalae</taxon>
        <taxon>rosids</taxon>
        <taxon>malvids</taxon>
        <taxon>Brassicales</taxon>
        <taxon>Brassicaceae</taxon>
        <taxon>Brassiceae</taxon>
        <taxon>Brassica</taxon>
    </lineage>
</organism>
<gene>
    <name evidence="7" type="ORF">DY000_02033851</name>
</gene>
<evidence type="ECO:0000256" key="1">
    <source>
        <dbReference type="ARBA" id="ARBA00004141"/>
    </source>
</evidence>
<dbReference type="InterPro" id="IPR004314">
    <property type="entry name" value="Neprosin"/>
</dbReference>
<comment type="subcellular location">
    <subcellularLocation>
        <location evidence="1">Membrane</location>
        <topology evidence="1">Multi-pass membrane protein</topology>
    </subcellularLocation>
</comment>
<evidence type="ECO:0000256" key="3">
    <source>
        <dbReference type="ARBA" id="ARBA00022989"/>
    </source>
</evidence>
<accession>A0ABQ7DGN0</accession>